<keyword evidence="3" id="KW-1185">Reference proteome</keyword>
<reference evidence="1 3" key="1">
    <citation type="submission" date="2015-11" db="EMBL/GenBank/DDBJ databases">
        <title>Genomic analysis of 38 Legionella species identifies large and diverse effector repertoires.</title>
        <authorList>
            <person name="Burstein D."/>
            <person name="Amaro F."/>
            <person name="Zusman T."/>
            <person name="Lifshitz Z."/>
            <person name="Cohen O."/>
            <person name="Gilbert J.A."/>
            <person name="Pupko T."/>
            <person name="Shuman H.A."/>
            <person name="Segal G."/>
        </authorList>
    </citation>
    <scope>NUCLEOTIDE SEQUENCE [LARGE SCALE GENOMIC DNA]</scope>
    <source>
        <strain evidence="1 3">CDC#1407-AL-14</strain>
    </source>
</reference>
<dbReference type="EMBL" id="LNXT01000048">
    <property type="protein sequence ID" value="KTC68264.1"/>
    <property type="molecule type" value="Genomic_DNA"/>
</dbReference>
<gene>
    <name evidence="1" type="ORF">Lbir_2866</name>
    <name evidence="2" type="ORF">NCTC12437_00795</name>
</gene>
<dbReference type="OrthoDB" id="5652060at2"/>
<dbReference type="Proteomes" id="UP000255066">
    <property type="component" value="Unassembled WGS sequence"/>
</dbReference>
<evidence type="ECO:0000313" key="2">
    <source>
        <dbReference type="EMBL" id="STX31025.1"/>
    </source>
</evidence>
<name>A0A378I8C1_9GAMM</name>
<sequence length="163" mass="19014">MKNSFRGMILIIFSLTLSFMALLVMAHMESLFLFYKNMRQMIEIQGKYTTMETEAERFLKNKNTACVLAAQGADEIIKLLGARHCSFSLDAKKYIYLLEDLGEFSCLRIRNKFSSHHWRITISDNEIRPVILQIRYAEPARHVPCIESNSRTIEEGVQSWRLM</sequence>
<dbReference type="RefSeq" id="WP_058524839.1">
    <property type="nucleotide sequence ID" value="NZ_CAAAHV010000021.1"/>
</dbReference>
<dbReference type="AlphaFoldDB" id="A0A378I8C1"/>
<dbReference type="STRING" id="28083.Lbir_2866"/>
<proteinExistence type="predicted"/>
<evidence type="ECO:0000313" key="4">
    <source>
        <dbReference type="Proteomes" id="UP000255066"/>
    </source>
</evidence>
<evidence type="ECO:0000313" key="3">
    <source>
        <dbReference type="Proteomes" id="UP000054735"/>
    </source>
</evidence>
<dbReference type="Proteomes" id="UP000054735">
    <property type="component" value="Unassembled WGS sequence"/>
</dbReference>
<accession>A0A378I8C1</accession>
<protein>
    <recommendedName>
        <fullName evidence="5">Tfp pilus assembly protein PilX</fullName>
    </recommendedName>
</protein>
<evidence type="ECO:0008006" key="5">
    <source>
        <dbReference type="Google" id="ProtNLM"/>
    </source>
</evidence>
<organism evidence="2 4">
    <name type="scientific">Legionella birminghamensis</name>
    <dbReference type="NCBI Taxonomy" id="28083"/>
    <lineage>
        <taxon>Bacteria</taxon>
        <taxon>Pseudomonadati</taxon>
        <taxon>Pseudomonadota</taxon>
        <taxon>Gammaproteobacteria</taxon>
        <taxon>Legionellales</taxon>
        <taxon>Legionellaceae</taxon>
        <taxon>Legionella</taxon>
    </lineage>
</organism>
<evidence type="ECO:0000313" key="1">
    <source>
        <dbReference type="EMBL" id="KTC68264.1"/>
    </source>
</evidence>
<dbReference type="EMBL" id="UGNW01000001">
    <property type="protein sequence ID" value="STX31025.1"/>
    <property type="molecule type" value="Genomic_DNA"/>
</dbReference>
<reference evidence="2 4" key="2">
    <citation type="submission" date="2018-06" db="EMBL/GenBank/DDBJ databases">
        <authorList>
            <consortium name="Pathogen Informatics"/>
            <person name="Doyle S."/>
        </authorList>
    </citation>
    <scope>NUCLEOTIDE SEQUENCE [LARGE SCALE GENOMIC DNA]</scope>
    <source>
        <strain evidence="2 4">NCTC12437</strain>
    </source>
</reference>